<reference evidence="1" key="1">
    <citation type="submission" date="2010-06" db="EMBL/GenBank/DDBJ databases">
        <authorList>
            <person name="Muzny D."/>
            <person name="Qin X."/>
            <person name="Buhay C."/>
            <person name="Dugan-Rocha S."/>
            <person name="Ding Y."/>
            <person name="Chen G."/>
            <person name="Hawes A."/>
            <person name="Holder M."/>
            <person name="Jhangiani S."/>
            <person name="Johnson A."/>
            <person name="Khan Z."/>
            <person name="Li Z."/>
            <person name="Liu W."/>
            <person name="Liu X."/>
            <person name="Perez L."/>
            <person name="Shen H."/>
            <person name="Wang Q."/>
            <person name="Watt J."/>
            <person name="Xi L."/>
            <person name="Xin Y."/>
            <person name="Zhou J."/>
            <person name="Deng J."/>
            <person name="Jiang H."/>
            <person name="Liu Y."/>
            <person name="Qu J."/>
            <person name="Song X.-Z."/>
            <person name="Zhang L."/>
            <person name="Villasana D."/>
            <person name="Johnson A."/>
            <person name="Liu J."/>
            <person name="Liyanage D."/>
            <person name="Lorensuhewa L."/>
            <person name="Robinson T."/>
            <person name="Song A."/>
            <person name="Song B.-B."/>
            <person name="Dinh H."/>
            <person name="Thornton R."/>
            <person name="Coyle M."/>
            <person name="Francisco L."/>
            <person name="Jackson L."/>
            <person name="Javaid M."/>
            <person name="Korchina V."/>
            <person name="Kovar C."/>
            <person name="Mata R."/>
            <person name="Mathew T."/>
            <person name="Ngo R."/>
            <person name="Nguyen L."/>
            <person name="Nguyen N."/>
            <person name="Okwuonu G."/>
            <person name="Ongeri F."/>
            <person name="Pham C."/>
            <person name="Simmons D."/>
            <person name="Wilczek-Boney K."/>
            <person name="Hale W."/>
            <person name="Jakkamsetti A."/>
            <person name="Pham P."/>
            <person name="Ruth R."/>
            <person name="San Lucas F."/>
            <person name="Warren J."/>
            <person name="Zhang J."/>
            <person name="Zhao Z."/>
            <person name="Zhou C."/>
            <person name="Zhu D."/>
            <person name="Lee S."/>
            <person name="Bess C."/>
            <person name="Blankenburg K."/>
            <person name="Forbes L."/>
            <person name="Fu Q."/>
            <person name="Gubbala S."/>
            <person name="Hirani K."/>
            <person name="Jayaseelan J.C."/>
            <person name="Lara F."/>
            <person name="Munidasa M."/>
            <person name="Palculict T."/>
            <person name="Patil S."/>
            <person name="Pu L.-L."/>
            <person name="Saada N."/>
            <person name="Tang L."/>
            <person name="Weissenberger G."/>
            <person name="Zhu Y."/>
            <person name="Hemphill L."/>
            <person name="Shang Y."/>
            <person name="Youmans B."/>
            <person name="Ayvaz T."/>
            <person name="Ross M."/>
            <person name="Santibanez J."/>
            <person name="Aqrawi P."/>
            <person name="Gross S."/>
            <person name="Joshi V."/>
            <person name="Fowler G."/>
            <person name="Nazareth L."/>
            <person name="Reid J."/>
            <person name="Worley K."/>
            <person name="Petrosino J."/>
            <person name="Highlander S."/>
            <person name="Gibbs R."/>
        </authorList>
    </citation>
    <scope>NUCLEOTIDE SEQUENCE [LARGE SCALE GENOMIC DNA]</scope>
    <source>
        <strain evidence="1">ATCC 35910</strain>
    </source>
</reference>
<name>A0ABN0AXP1_CHRGE</name>
<organism evidence="1 2">
    <name type="scientific">Chryseobacterium gleum ATCC 35910</name>
    <dbReference type="NCBI Taxonomy" id="525257"/>
    <lineage>
        <taxon>Bacteria</taxon>
        <taxon>Pseudomonadati</taxon>
        <taxon>Bacteroidota</taxon>
        <taxon>Flavobacteriia</taxon>
        <taxon>Flavobacteriales</taxon>
        <taxon>Weeksellaceae</taxon>
        <taxon>Chryseobacterium group</taxon>
        <taxon>Chryseobacterium</taxon>
    </lineage>
</organism>
<evidence type="ECO:0000313" key="2">
    <source>
        <dbReference type="Proteomes" id="UP000002969"/>
    </source>
</evidence>
<dbReference type="Proteomes" id="UP000002969">
    <property type="component" value="Unassembled WGS sequence"/>
</dbReference>
<proteinExistence type="predicted"/>
<keyword evidence="2" id="KW-1185">Reference proteome</keyword>
<sequence>MKKVICYFSLYKQKHCKAGIFIGHIRIDKGDIVFDFYKNRLYL</sequence>
<evidence type="ECO:0000313" key="1">
    <source>
        <dbReference type="EMBL" id="EFK37847.1"/>
    </source>
</evidence>
<comment type="caution">
    <text evidence="1">The sequence shown here is derived from an EMBL/GenBank/DDBJ whole genome shotgun (WGS) entry which is preliminary data.</text>
</comment>
<accession>A0ABN0AXP1</accession>
<dbReference type="EMBL" id="ACKQ02000002">
    <property type="protein sequence ID" value="EFK37847.1"/>
    <property type="molecule type" value="Genomic_DNA"/>
</dbReference>
<protein>
    <submittedName>
        <fullName evidence="1">Uncharacterized protein</fullName>
    </submittedName>
</protein>
<gene>
    <name evidence="1" type="ORF">HMPREF0204_10620</name>
</gene>